<keyword evidence="4" id="KW-1185">Reference proteome</keyword>
<dbReference type="GO" id="GO:0016491">
    <property type="term" value="F:oxidoreductase activity"/>
    <property type="evidence" value="ECO:0007669"/>
    <property type="project" value="UniProtKB-KW"/>
</dbReference>
<dbReference type="EMBL" id="QDEB01102657">
    <property type="protein sequence ID" value="RZC31771.1"/>
    <property type="molecule type" value="Genomic_DNA"/>
</dbReference>
<evidence type="ECO:0000313" key="4">
    <source>
        <dbReference type="Proteomes" id="UP000292052"/>
    </source>
</evidence>
<gene>
    <name evidence="3" type="ORF">BDFB_013939</name>
</gene>
<evidence type="ECO:0000256" key="1">
    <source>
        <dbReference type="ARBA" id="ARBA00006484"/>
    </source>
</evidence>
<proteinExistence type="inferred from homology"/>
<feature type="non-terminal residue" evidence="3">
    <location>
        <position position="1"/>
    </location>
</feature>
<reference evidence="3 4" key="1">
    <citation type="submission" date="2017-03" db="EMBL/GenBank/DDBJ databases">
        <title>Genome of the blue death feigning beetle - Asbolus verrucosus.</title>
        <authorList>
            <person name="Rider S.D."/>
        </authorList>
    </citation>
    <scope>NUCLEOTIDE SEQUENCE [LARGE SCALE GENOMIC DNA]</scope>
    <source>
        <strain evidence="3">Butters</strain>
        <tissue evidence="3">Head and leg muscle</tissue>
    </source>
</reference>
<organism evidence="3 4">
    <name type="scientific">Asbolus verrucosus</name>
    <name type="common">Desert ironclad beetle</name>
    <dbReference type="NCBI Taxonomy" id="1661398"/>
    <lineage>
        <taxon>Eukaryota</taxon>
        <taxon>Metazoa</taxon>
        <taxon>Ecdysozoa</taxon>
        <taxon>Arthropoda</taxon>
        <taxon>Hexapoda</taxon>
        <taxon>Insecta</taxon>
        <taxon>Pterygota</taxon>
        <taxon>Neoptera</taxon>
        <taxon>Endopterygota</taxon>
        <taxon>Coleoptera</taxon>
        <taxon>Polyphaga</taxon>
        <taxon>Cucujiformia</taxon>
        <taxon>Tenebrionidae</taxon>
        <taxon>Pimeliinae</taxon>
        <taxon>Asbolus</taxon>
    </lineage>
</organism>
<evidence type="ECO:0000313" key="3">
    <source>
        <dbReference type="EMBL" id="RZC31771.1"/>
    </source>
</evidence>
<name>A0A482VG07_ASBVE</name>
<dbReference type="OrthoDB" id="1933717at2759"/>
<dbReference type="InterPro" id="IPR036291">
    <property type="entry name" value="NAD(P)-bd_dom_sf"/>
</dbReference>
<dbReference type="PANTHER" id="PTHR43115:SF4">
    <property type="entry name" value="DEHYDROGENASE_REDUCTASE SDR FAMILY MEMBER 11"/>
    <property type="match status" value="1"/>
</dbReference>
<sequence>LANNVDGHIIHINSVVGHVVPNFPGSNVHPASKHAVTALTETLRQELIHIQTKIKITSASPGAVDTETIETNEIKLSPEMEGSTKVEI</sequence>
<evidence type="ECO:0000256" key="2">
    <source>
        <dbReference type="ARBA" id="ARBA00023002"/>
    </source>
</evidence>
<dbReference type="SUPFAM" id="SSF51735">
    <property type="entry name" value="NAD(P)-binding Rossmann-fold domains"/>
    <property type="match status" value="1"/>
</dbReference>
<dbReference type="InterPro" id="IPR002347">
    <property type="entry name" value="SDR_fam"/>
</dbReference>
<comment type="similarity">
    <text evidence="1">Belongs to the short-chain dehydrogenases/reductases (SDR) family.</text>
</comment>
<accession>A0A482VG07</accession>
<keyword evidence="2" id="KW-0560">Oxidoreductase</keyword>
<dbReference type="Proteomes" id="UP000292052">
    <property type="component" value="Unassembled WGS sequence"/>
</dbReference>
<dbReference type="PRINTS" id="PR00081">
    <property type="entry name" value="GDHRDH"/>
</dbReference>
<dbReference type="STRING" id="1661398.A0A482VG07"/>
<dbReference type="PANTHER" id="PTHR43115">
    <property type="entry name" value="DEHYDROGENASE/REDUCTASE SDR FAMILY MEMBER 11"/>
    <property type="match status" value="1"/>
</dbReference>
<dbReference type="Pfam" id="PF00106">
    <property type="entry name" value="adh_short"/>
    <property type="match status" value="1"/>
</dbReference>
<dbReference type="AlphaFoldDB" id="A0A482VG07"/>
<comment type="caution">
    <text evidence="3">The sequence shown here is derived from an EMBL/GenBank/DDBJ whole genome shotgun (WGS) entry which is preliminary data.</text>
</comment>
<dbReference type="Gene3D" id="3.40.50.720">
    <property type="entry name" value="NAD(P)-binding Rossmann-like Domain"/>
    <property type="match status" value="1"/>
</dbReference>
<protein>
    <submittedName>
        <fullName evidence="3">Adh short domain containing protein</fullName>
    </submittedName>
</protein>